<reference evidence="1" key="2">
    <citation type="submission" date="2025-09" db="UniProtKB">
        <authorList>
            <consortium name="EnsemblPlants"/>
        </authorList>
    </citation>
    <scope>IDENTIFICATION</scope>
</reference>
<reference evidence="1" key="1">
    <citation type="submission" date="2021-05" db="EMBL/GenBank/DDBJ databases">
        <authorList>
            <person name="Scholz U."/>
            <person name="Mascher M."/>
            <person name="Fiebig A."/>
        </authorList>
    </citation>
    <scope>NUCLEOTIDE SEQUENCE [LARGE SCALE GENOMIC DNA]</scope>
</reference>
<name>A0ACD5Z414_AVESA</name>
<evidence type="ECO:0000313" key="1">
    <source>
        <dbReference type="EnsemblPlants" id="AVESA.00010b.r2.6CG1125280.1.CDS.1"/>
    </source>
</evidence>
<evidence type="ECO:0000313" key="2">
    <source>
        <dbReference type="Proteomes" id="UP001732700"/>
    </source>
</evidence>
<sequence>MYVTRPLSRYLADYTAAAEPPPDGPGSGFLVVVDETGETARTRFWGLCVDRRMRRLPFPQNRLLGLRPNTNPDLLESSAMAVDFASEVVGVATQIIAGIGSGRAPASRTPKLPEYAMLVPVVGQPLSSGRYYVVKAEGKHRGKVSACSKEEDRSSSWFGSWVNDVKPRAFHRSDVYQQVWVQPLLSDGFVAHAVATDGIPPDYLRKKGWTVNTTMSPKYDLTDAQGMDSALRRRMPDFQSLTVAERRSPAVLVGRWYVPFMFVKADGYRSLKDQFRRCTFYEMTMDQIWVQISSCDNPCGEPGNVKVSATVPRPLAQLDGTSMVQEGWPQAGGGAVWFRPAAPAATAAAVALDTVVWERMMWELERGGWVANGDQERIERVERRDCHWHKFACYVLLERFQLKRMDGSLALTCEFRHTDKIKTKWL</sequence>
<dbReference type="EnsemblPlants" id="AVESA.00010b.r2.6CG1125280.1">
    <property type="protein sequence ID" value="AVESA.00010b.r2.6CG1125280.1.CDS.1"/>
    <property type="gene ID" value="AVESA.00010b.r2.6CG1125280"/>
</dbReference>
<organism evidence="1 2">
    <name type="scientific">Avena sativa</name>
    <name type="common">Oat</name>
    <dbReference type="NCBI Taxonomy" id="4498"/>
    <lineage>
        <taxon>Eukaryota</taxon>
        <taxon>Viridiplantae</taxon>
        <taxon>Streptophyta</taxon>
        <taxon>Embryophyta</taxon>
        <taxon>Tracheophyta</taxon>
        <taxon>Spermatophyta</taxon>
        <taxon>Magnoliopsida</taxon>
        <taxon>Liliopsida</taxon>
        <taxon>Poales</taxon>
        <taxon>Poaceae</taxon>
        <taxon>BOP clade</taxon>
        <taxon>Pooideae</taxon>
        <taxon>Poodae</taxon>
        <taxon>Poeae</taxon>
        <taxon>Poeae Chloroplast Group 1 (Aveneae type)</taxon>
        <taxon>Aveninae</taxon>
        <taxon>Avena</taxon>
    </lineage>
</organism>
<dbReference type="Proteomes" id="UP001732700">
    <property type="component" value="Chromosome 6C"/>
</dbReference>
<accession>A0ACD5Z414</accession>
<keyword evidence="2" id="KW-1185">Reference proteome</keyword>
<protein>
    <submittedName>
        <fullName evidence="1">Uncharacterized protein</fullName>
    </submittedName>
</protein>
<proteinExistence type="predicted"/>